<name>A0ABX1E9J7_9PROT</name>
<accession>A0ABX1E9J7</accession>
<reference evidence="2 3" key="1">
    <citation type="submission" date="2020-03" db="EMBL/GenBank/DDBJ databases">
        <title>Roseomonas selenitidurans sp. nov. isolated from urban soil.</title>
        <authorList>
            <person name="Liu H."/>
        </authorList>
    </citation>
    <scope>NUCLEOTIDE SEQUENCE [LARGE SCALE GENOMIC DNA]</scope>
    <source>
        <strain evidence="2 3">BU-1</strain>
    </source>
</reference>
<dbReference type="Proteomes" id="UP000787635">
    <property type="component" value="Unassembled WGS sequence"/>
</dbReference>
<organism evidence="2 3">
    <name type="scientific">Falsiroseomonas selenitidurans</name>
    <dbReference type="NCBI Taxonomy" id="2716335"/>
    <lineage>
        <taxon>Bacteria</taxon>
        <taxon>Pseudomonadati</taxon>
        <taxon>Pseudomonadota</taxon>
        <taxon>Alphaproteobacteria</taxon>
        <taxon>Acetobacterales</taxon>
        <taxon>Roseomonadaceae</taxon>
        <taxon>Falsiroseomonas</taxon>
    </lineage>
</organism>
<dbReference type="EMBL" id="JAAVNE010000023">
    <property type="protein sequence ID" value="NKC32182.1"/>
    <property type="molecule type" value="Genomic_DNA"/>
</dbReference>
<evidence type="ECO:0000313" key="2">
    <source>
        <dbReference type="EMBL" id="NKC32182.1"/>
    </source>
</evidence>
<keyword evidence="1" id="KW-0812">Transmembrane</keyword>
<feature type="transmembrane region" description="Helical" evidence="1">
    <location>
        <begin position="35"/>
        <end position="53"/>
    </location>
</feature>
<keyword evidence="1" id="KW-1133">Transmembrane helix</keyword>
<comment type="caution">
    <text evidence="2">The sequence shown here is derived from an EMBL/GenBank/DDBJ whole genome shotgun (WGS) entry which is preliminary data.</text>
</comment>
<protein>
    <submittedName>
        <fullName evidence="2">Uncharacterized protein</fullName>
    </submittedName>
</protein>
<feature type="transmembrane region" description="Helical" evidence="1">
    <location>
        <begin position="60"/>
        <end position="79"/>
    </location>
</feature>
<gene>
    <name evidence="2" type="ORF">HEQ75_15070</name>
</gene>
<keyword evidence="3" id="KW-1185">Reference proteome</keyword>
<evidence type="ECO:0000256" key="1">
    <source>
        <dbReference type="SAM" id="Phobius"/>
    </source>
</evidence>
<keyword evidence="1" id="KW-0472">Membrane</keyword>
<sequence length="109" mass="12097">MSAFFVAALLLSVAAYLHTSSTRPEMRPAHPLIDLLWRVLSFAALLAWAGLLLRGFYERHWSDAVAALLGSFAVNWWFGHRGPKPAWPAVSMLFAVSGLGLATYSFLYE</sequence>
<dbReference type="RefSeq" id="WP_168031996.1">
    <property type="nucleotide sequence ID" value="NZ_JAAVNE010000023.1"/>
</dbReference>
<feature type="transmembrane region" description="Helical" evidence="1">
    <location>
        <begin position="85"/>
        <end position="107"/>
    </location>
</feature>
<proteinExistence type="predicted"/>
<evidence type="ECO:0000313" key="3">
    <source>
        <dbReference type="Proteomes" id="UP000787635"/>
    </source>
</evidence>